<dbReference type="STRING" id="44742.AXF13_06290"/>
<dbReference type="RefSeq" id="WP_062252074.1">
    <property type="nucleotide sequence ID" value="NZ_CP014229.1"/>
</dbReference>
<reference evidence="7" key="1">
    <citation type="submission" date="2016-02" db="EMBL/GenBank/DDBJ databases">
        <authorList>
            <person name="Holder M.E."/>
            <person name="Ajami N.J."/>
            <person name="Petrosino J.F."/>
        </authorList>
    </citation>
    <scope>NUCLEOTIDE SEQUENCE [LARGE SCALE GENOMIC DNA]</scope>
    <source>
        <strain evidence="7">CCUG 45958</strain>
    </source>
</reference>
<dbReference type="CDD" id="cd15830">
    <property type="entry name" value="BamD"/>
    <property type="match status" value="1"/>
</dbReference>
<keyword evidence="2" id="KW-0472">Membrane</keyword>
<keyword evidence="4" id="KW-0802">TPR repeat</keyword>
<keyword evidence="7" id="KW-1185">Reference proteome</keyword>
<dbReference type="Proteomes" id="UP000069241">
    <property type="component" value="Chromosome"/>
</dbReference>
<dbReference type="SUPFAM" id="SSF48452">
    <property type="entry name" value="TPR-like"/>
    <property type="match status" value="1"/>
</dbReference>
<dbReference type="InterPro" id="IPR017689">
    <property type="entry name" value="BamD"/>
</dbReference>
<evidence type="ECO:0000259" key="5">
    <source>
        <dbReference type="Pfam" id="PF13525"/>
    </source>
</evidence>
<feature type="repeat" description="TPR" evidence="4">
    <location>
        <begin position="73"/>
        <end position="106"/>
    </location>
</feature>
<feature type="domain" description="Outer membrane lipoprotein BamD-like" evidence="5">
    <location>
        <begin position="33"/>
        <end position="231"/>
    </location>
</feature>
<dbReference type="KEGG" id="dfi:AXF13_06290"/>
<dbReference type="PROSITE" id="PS51257">
    <property type="entry name" value="PROKAR_LIPOPROTEIN"/>
    <property type="match status" value="1"/>
</dbReference>
<dbReference type="Pfam" id="PF13525">
    <property type="entry name" value="YfiO"/>
    <property type="match status" value="1"/>
</dbReference>
<organism evidence="6 7">
    <name type="scientific">Desulfovibrio fairfieldensis</name>
    <dbReference type="NCBI Taxonomy" id="44742"/>
    <lineage>
        <taxon>Bacteria</taxon>
        <taxon>Pseudomonadati</taxon>
        <taxon>Thermodesulfobacteriota</taxon>
        <taxon>Desulfovibrionia</taxon>
        <taxon>Desulfovibrionales</taxon>
        <taxon>Desulfovibrionaceae</taxon>
        <taxon>Desulfovibrio</taxon>
    </lineage>
</organism>
<dbReference type="Gene3D" id="1.25.40.10">
    <property type="entry name" value="Tetratricopeptide repeat domain"/>
    <property type="match status" value="1"/>
</dbReference>
<dbReference type="HAMAP" id="MF_00922">
    <property type="entry name" value="OM_assembly_BamD"/>
    <property type="match status" value="1"/>
</dbReference>
<dbReference type="InterPro" id="IPR039565">
    <property type="entry name" value="BamD-like"/>
</dbReference>
<evidence type="ECO:0000256" key="2">
    <source>
        <dbReference type="ARBA" id="ARBA00023136"/>
    </source>
</evidence>
<dbReference type="AlphaFoldDB" id="A0A109W434"/>
<dbReference type="PANTHER" id="PTHR37423">
    <property type="entry name" value="SOLUBLE LYTIC MUREIN TRANSGLYCOSYLASE-RELATED"/>
    <property type="match status" value="1"/>
</dbReference>
<sequence>MHKKLLRCFVLAVSLFAVSGCGIIDMIYLPPAEDTAQEIFEAANDAMSEKNYVRAVELYNKLRDAYPFSPYTIDAELSLGDAYFLDEEYELAAETYKDFESLHPRHEAIPYVLYQTGMSLMKQFRSIDRATTELQEAYDYFNRLSQMYPDSPYAKGAEEHMHTCRKLMAEHELYIADVFWHMKKYGPAWRRYEFIMENFKDVPEVAEHAKEKSLAAYHNYREEQAAETREKRQGSWREWFTWL</sequence>
<evidence type="ECO:0000313" key="7">
    <source>
        <dbReference type="Proteomes" id="UP000069241"/>
    </source>
</evidence>
<name>A0A109W434_9BACT</name>
<gene>
    <name evidence="6" type="ORF">AXF13_06290</name>
</gene>
<keyword evidence="1" id="KW-0732">Signal</keyword>
<evidence type="ECO:0000256" key="4">
    <source>
        <dbReference type="PROSITE-ProRule" id="PRU00339"/>
    </source>
</evidence>
<keyword evidence="3" id="KW-0998">Cell outer membrane</keyword>
<protein>
    <recommendedName>
        <fullName evidence="5">Outer membrane lipoprotein BamD-like domain-containing protein</fullName>
    </recommendedName>
</protein>
<evidence type="ECO:0000256" key="3">
    <source>
        <dbReference type="ARBA" id="ARBA00023237"/>
    </source>
</evidence>
<evidence type="ECO:0000313" key="6">
    <source>
        <dbReference type="EMBL" id="AMD89749.1"/>
    </source>
</evidence>
<dbReference type="InterPro" id="IPR011990">
    <property type="entry name" value="TPR-like_helical_dom_sf"/>
</dbReference>
<evidence type="ECO:0000256" key="1">
    <source>
        <dbReference type="ARBA" id="ARBA00022729"/>
    </source>
</evidence>
<dbReference type="PROSITE" id="PS50005">
    <property type="entry name" value="TPR"/>
    <property type="match status" value="1"/>
</dbReference>
<dbReference type="InterPro" id="IPR019734">
    <property type="entry name" value="TPR_rpt"/>
</dbReference>
<dbReference type="PANTHER" id="PTHR37423:SF6">
    <property type="entry name" value="CELL DIVISION COORDINATOR CPOB"/>
    <property type="match status" value="1"/>
</dbReference>
<proteinExistence type="inferred from homology"/>
<dbReference type="EMBL" id="CP014229">
    <property type="protein sequence ID" value="AMD89749.1"/>
    <property type="molecule type" value="Genomic_DNA"/>
</dbReference>
<dbReference type="NCBIfam" id="TIGR03302">
    <property type="entry name" value="OM_YfiO"/>
    <property type="match status" value="1"/>
</dbReference>
<accession>A0A109W434</accession>